<dbReference type="GO" id="GO:0004139">
    <property type="term" value="F:deoxyribose-phosphate aldolase activity"/>
    <property type="evidence" value="ECO:0007669"/>
    <property type="project" value="UniProtKB-UniRule"/>
</dbReference>
<dbReference type="Pfam" id="PF01791">
    <property type="entry name" value="DeoC"/>
    <property type="match status" value="1"/>
</dbReference>
<comment type="pathway">
    <text evidence="7">Carbohydrate degradation; 2-deoxy-D-ribose 1-phosphate degradation; D-glyceraldehyde 3-phosphate and acetaldehyde from 2-deoxy-alpha-D-ribose 1-phosphate: step 2/2.</text>
</comment>
<protein>
    <recommendedName>
        <fullName evidence="7">Deoxyribose-phosphate aldolase</fullName>
        <shortName evidence="7">DERA</shortName>
        <ecNumber evidence="7">4.1.2.4</ecNumber>
    </recommendedName>
    <alternativeName>
        <fullName evidence="7">2-deoxy-D-ribose 5-phosphate aldolase</fullName>
    </alternativeName>
    <alternativeName>
        <fullName evidence="7">Phosphodeoxyriboaldolase</fullName>
        <shortName evidence="7">Deoxyriboaldolase</shortName>
    </alternativeName>
</protein>
<feature type="compositionally biased region" description="Polar residues" evidence="8">
    <location>
        <begin position="233"/>
        <end position="242"/>
    </location>
</feature>
<reference evidence="9" key="1">
    <citation type="journal article" date="2014" name="Int. J. Syst. Evol. Microbiol.">
        <title>Complete genome sequence of Corynebacterium casei LMG S-19264T (=DSM 44701T), isolated from a smear-ripened cheese.</title>
        <authorList>
            <consortium name="US DOE Joint Genome Institute (JGI-PGF)"/>
            <person name="Walter F."/>
            <person name="Albersmeier A."/>
            <person name="Kalinowski J."/>
            <person name="Ruckert C."/>
        </authorList>
    </citation>
    <scope>NUCLEOTIDE SEQUENCE</scope>
    <source>
        <strain evidence="9">CGMCC 1.15178</strain>
    </source>
</reference>
<keyword evidence="3 7" id="KW-0456">Lyase</keyword>
<dbReference type="PIRSF" id="PIRSF001357">
    <property type="entry name" value="DeoC"/>
    <property type="match status" value="1"/>
</dbReference>
<dbReference type="Gene3D" id="3.20.20.70">
    <property type="entry name" value="Aldolase class I"/>
    <property type="match status" value="1"/>
</dbReference>
<dbReference type="GO" id="GO:0005737">
    <property type="term" value="C:cytoplasm"/>
    <property type="evidence" value="ECO:0007669"/>
    <property type="project" value="UniProtKB-SubCell"/>
</dbReference>
<evidence type="ECO:0000256" key="8">
    <source>
        <dbReference type="SAM" id="MobiDB-lite"/>
    </source>
</evidence>
<dbReference type="FunFam" id="3.20.20.70:FF:000044">
    <property type="entry name" value="Deoxyribose-phosphate aldolase"/>
    <property type="match status" value="1"/>
</dbReference>
<evidence type="ECO:0000313" key="9">
    <source>
        <dbReference type="EMBL" id="GGD71586.1"/>
    </source>
</evidence>
<dbReference type="AlphaFoldDB" id="A0A916Z1L9"/>
<proteinExistence type="inferred from homology"/>
<dbReference type="SMART" id="SM01133">
    <property type="entry name" value="DeoC"/>
    <property type="match status" value="1"/>
</dbReference>
<feature type="region of interest" description="Disordered" evidence="8">
    <location>
        <begin position="221"/>
        <end position="242"/>
    </location>
</feature>
<dbReference type="GO" id="GO:0006018">
    <property type="term" value="P:2-deoxyribose 1-phosphate catabolic process"/>
    <property type="evidence" value="ECO:0007669"/>
    <property type="project" value="UniProtKB-UniRule"/>
</dbReference>
<dbReference type="PANTHER" id="PTHR10889:SF1">
    <property type="entry name" value="DEOXYRIBOSE-PHOSPHATE ALDOLASE"/>
    <property type="match status" value="1"/>
</dbReference>
<dbReference type="CDD" id="cd00959">
    <property type="entry name" value="DeoC"/>
    <property type="match status" value="1"/>
</dbReference>
<dbReference type="EMBL" id="BMHP01000002">
    <property type="protein sequence ID" value="GGD71586.1"/>
    <property type="molecule type" value="Genomic_DNA"/>
</dbReference>
<evidence type="ECO:0000256" key="5">
    <source>
        <dbReference type="ARBA" id="ARBA00048791"/>
    </source>
</evidence>
<comment type="function">
    <text evidence="6 7">Catalyzes a reversible aldol reaction between acetaldehyde and D-glyceraldehyde 3-phosphate to generate 2-deoxy-D-ribose 5-phosphate.</text>
</comment>
<feature type="active site" description="Proton donor/acceptor" evidence="7">
    <location>
        <position position="189"/>
    </location>
</feature>
<dbReference type="InterPro" id="IPR013785">
    <property type="entry name" value="Aldolase_TIM"/>
</dbReference>
<feature type="active site" description="Proton donor/acceptor" evidence="7">
    <location>
        <position position="97"/>
    </location>
</feature>
<dbReference type="RefSeq" id="WP_188992915.1">
    <property type="nucleotide sequence ID" value="NZ_BMHP01000002.1"/>
</dbReference>
<name>A0A916Z1L9_9BACL</name>
<dbReference type="InterPro" id="IPR002915">
    <property type="entry name" value="DeoC/FbaB/LacD_aldolase"/>
</dbReference>
<keyword evidence="2 7" id="KW-0963">Cytoplasm</keyword>
<feature type="active site" description="Schiff-base intermediate with acetaldehyde" evidence="7">
    <location>
        <position position="160"/>
    </location>
</feature>
<evidence type="ECO:0000256" key="2">
    <source>
        <dbReference type="ARBA" id="ARBA00022490"/>
    </source>
</evidence>
<dbReference type="NCBIfam" id="TIGR00126">
    <property type="entry name" value="deoC"/>
    <property type="match status" value="1"/>
</dbReference>
<dbReference type="GO" id="GO:0009264">
    <property type="term" value="P:deoxyribonucleotide catabolic process"/>
    <property type="evidence" value="ECO:0007669"/>
    <property type="project" value="UniProtKB-UniRule"/>
</dbReference>
<dbReference type="Proteomes" id="UP000612456">
    <property type="component" value="Unassembled WGS sequence"/>
</dbReference>
<dbReference type="InterPro" id="IPR028581">
    <property type="entry name" value="DeoC_typeI"/>
</dbReference>
<dbReference type="EC" id="4.1.2.4" evidence="7"/>
<evidence type="ECO:0000313" key="10">
    <source>
        <dbReference type="Proteomes" id="UP000612456"/>
    </source>
</evidence>
<organism evidence="9 10">
    <name type="scientific">Paenibacillus nasutitermitis</name>
    <dbReference type="NCBI Taxonomy" id="1652958"/>
    <lineage>
        <taxon>Bacteria</taxon>
        <taxon>Bacillati</taxon>
        <taxon>Bacillota</taxon>
        <taxon>Bacilli</taxon>
        <taxon>Bacillales</taxon>
        <taxon>Paenibacillaceae</taxon>
        <taxon>Paenibacillus</taxon>
    </lineage>
</organism>
<keyword evidence="10" id="KW-1185">Reference proteome</keyword>
<comment type="catalytic activity">
    <reaction evidence="5 7">
        <text>2-deoxy-D-ribose 5-phosphate = D-glyceraldehyde 3-phosphate + acetaldehyde</text>
        <dbReference type="Rhea" id="RHEA:12821"/>
        <dbReference type="ChEBI" id="CHEBI:15343"/>
        <dbReference type="ChEBI" id="CHEBI:59776"/>
        <dbReference type="ChEBI" id="CHEBI:62877"/>
        <dbReference type="EC" id="4.1.2.4"/>
    </reaction>
</comment>
<comment type="subcellular location">
    <subcellularLocation>
        <location evidence="7">Cytoplasm</location>
    </subcellularLocation>
</comment>
<dbReference type="HAMAP" id="MF_00114">
    <property type="entry name" value="DeoC_type1"/>
    <property type="match status" value="1"/>
</dbReference>
<evidence type="ECO:0000256" key="6">
    <source>
        <dbReference type="ARBA" id="ARBA00056337"/>
    </source>
</evidence>
<comment type="caution">
    <text evidence="9">The sequence shown here is derived from an EMBL/GenBank/DDBJ whole genome shotgun (WGS) entry which is preliminary data.</text>
</comment>
<evidence type="ECO:0000256" key="1">
    <source>
        <dbReference type="ARBA" id="ARBA00010936"/>
    </source>
</evidence>
<dbReference type="SUPFAM" id="SSF51569">
    <property type="entry name" value="Aldolase"/>
    <property type="match status" value="1"/>
</dbReference>
<dbReference type="InterPro" id="IPR011343">
    <property type="entry name" value="DeoC"/>
</dbReference>
<accession>A0A916Z1L9</accession>
<evidence type="ECO:0000256" key="7">
    <source>
        <dbReference type="HAMAP-Rule" id="MF_00114"/>
    </source>
</evidence>
<evidence type="ECO:0000256" key="3">
    <source>
        <dbReference type="ARBA" id="ARBA00023239"/>
    </source>
</evidence>
<keyword evidence="4 7" id="KW-0704">Schiff base</keyword>
<comment type="similarity">
    <text evidence="1 7">Belongs to the DeoC/FbaB aldolase family. DeoC type 1 subfamily.</text>
</comment>
<gene>
    <name evidence="7 9" type="primary">deoC</name>
    <name evidence="9" type="ORF">GCM10010911_31870</name>
</gene>
<dbReference type="PANTHER" id="PTHR10889">
    <property type="entry name" value="DEOXYRIBOSE-PHOSPHATE ALDOLASE"/>
    <property type="match status" value="1"/>
</dbReference>
<evidence type="ECO:0000256" key="4">
    <source>
        <dbReference type="ARBA" id="ARBA00023270"/>
    </source>
</evidence>
<dbReference type="GO" id="GO:0016052">
    <property type="term" value="P:carbohydrate catabolic process"/>
    <property type="evidence" value="ECO:0007669"/>
    <property type="project" value="TreeGrafter"/>
</dbReference>
<sequence length="242" mass="25350">MVEWWTPESSLARFIDHTLLKPTATEGDILKLCKEAVSHKFFSVCVNGSWVSYCRKQLAGSDVRISAVCGFPLGAMSTKTKVFEAANAVEDGAKEIDMVLSIGDVIDGRYDKASADIAAVVKAVEKRAIVKVILETGYLDDRQKTEACAAAEAAGAHYVKTSTGFGHGGATEADIRLMRSAVSAGTGVKASGGIRDRETAILMLRSGANRLGTSAGIAIVTPTSASKPDGSTPEGQSGSSIY</sequence>
<reference evidence="9" key="2">
    <citation type="submission" date="2020-09" db="EMBL/GenBank/DDBJ databases">
        <authorList>
            <person name="Sun Q."/>
            <person name="Zhou Y."/>
        </authorList>
    </citation>
    <scope>NUCLEOTIDE SEQUENCE</scope>
    <source>
        <strain evidence="9">CGMCC 1.15178</strain>
    </source>
</reference>